<evidence type="ECO:0000259" key="4">
    <source>
        <dbReference type="PROSITE" id="PS51720"/>
    </source>
</evidence>
<dbReference type="SUPFAM" id="SSF52540">
    <property type="entry name" value="P-loop containing nucleoside triphosphate hydrolases"/>
    <property type="match status" value="1"/>
</dbReference>
<evidence type="ECO:0000256" key="3">
    <source>
        <dbReference type="ARBA" id="ARBA00023134"/>
    </source>
</evidence>
<protein>
    <recommendedName>
        <fullName evidence="4">AIG1-type G domain-containing protein</fullName>
    </recommendedName>
</protein>
<dbReference type="CDD" id="cd01852">
    <property type="entry name" value="AIG1"/>
    <property type="match status" value="1"/>
</dbReference>
<dbReference type="Ensembl" id="ENSSORT00005002880.1">
    <property type="protein sequence ID" value="ENSSORP00005002797.1"/>
    <property type="gene ID" value="ENSSORG00005001736.1"/>
</dbReference>
<evidence type="ECO:0000313" key="6">
    <source>
        <dbReference type="Proteomes" id="UP000472271"/>
    </source>
</evidence>
<dbReference type="PANTHER" id="PTHR10903:SF170">
    <property type="entry name" value="GTPASE IMAP FAMILY MEMBER 7"/>
    <property type="match status" value="1"/>
</dbReference>
<dbReference type="AlphaFoldDB" id="A0A672Y7X8"/>
<dbReference type="InterPro" id="IPR027417">
    <property type="entry name" value="P-loop_NTPase"/>
</dbReference>
<feature type="domain" description="AIG1-type G" evidence="4">
    <location>
        <begin position="8"/>
        <end position="210"/>
    </location>
</feature>
<evidence type="ECO:0000256" key="1">
    <source>
        <dbReference type="ARBA" id="ARBA00008535"/>
    </source>
</evidence>
<dbReference type="InterPro" id="IPR045058">
    <property type="entry name" value="GIMA/IAN/Toc"/>
</dbReference>
<organism evidence="5 6">
    <name type="scientific">Sphaeramia orbicularis</name>
    <name type="common">orbiculate cardinalfish</name>
    <dbReference type="NCBI Taxonomy" id="375764"/>
    <lineage>
        <taxon>Eukaryota</taxon>
        <taxon>Metazoa</taxon>
        <taxon>Chordata</taxon>
        <taxon>Craniata</taxon>
        <taxon>Vertebrata</taxon>
        <taxon>Euteleostomi</taxon>
        <taxon>Actinopterygii</taxon>
        <taxon>Neopterygii</taxon>
        <taxon>Teleostei</taxon>
        <taxon>Neoteleostei</taxon>
        <taxon>Acanthomorphata</taxon>
        <taxon>Gobiaria</taxon>
        <taxon>Kurtiformes</taxon>
        <taxon>Apogonoidei</taxon>
        <taxon>Apogonidae</taxon>
        <taxon>Apogoninae</taxon>
        <taxon>Sphaeramia</taxon>
    </lineage>
</organism>
<keyword evidence="2" id="KW-0547">Nucleotide-binding</keyword>
<evidence type="ECO:0000256" key="2">
    <source>
        <dbReference type="ARBA" id="ARBA00022741"/>
    </source>
</evidence>
<dbReference type="Pfam" id="PF04548">
    <property type="entry name" value="AIG1"/>
    <property type="match status" value="1"/>
</dbReference>
<dbReference type="PROSITE" id="PS51720">
    <property type="entry name" value="G_AIG1"/>
    <property type="match status" value="1"/>
</dbReference>
<dbReference type="Proteomes" id="UP000472271">
    <property type="component" value="Chromosome 9"/>
</dbReference>
<reference evidence="5" key="2">
    <citation type="submission" date="2025-08" db="UniProtKB">
        <authorList>
            <consortium name="Ensembl"/>
        </authorList>
    </citation>
    <scope>IDENTIFICATION</scope>
</reference>
<sequence length="333" mass="37797">MGGEVQSPDSIRMVLIGKTGCGKSATANTILGNDYFNSRASMRSVTKVCQKTSGEVDGQPVVVVDTPGLFDTNVPNDEIQRELVKCVSMLAPGPHVFLVVMQFSRSTKEEIETVELIKKYFGKKSENFIIVVFTRGDEMEGESLESYMSSGDLEDYIAKLISDCGGRYHVFNNKTQTDRTQVTELMTKIKTMLKRNGSSYYTNDMFQEAEAAIKTEMDRILKEKDAQMKKELDEVDRNIFSAFFFFYLQLCSKLPNIQSFSGFNLLRPSYGFSVHICGQEFHNFIQTEEKKTVHHKGHSIKMLKTASEKTVASSCFQYRHVFNKKKKKKLVLC</sequence>
<proteinExistence type="inferred from homology"/>
<dbReference type="InParanoid" id="A0A672Y7X8"/>
<reference evidence="5" key="3">
    <citation type="submission" date="2025-09" db="UniProtKB">
        <authorList>
            <consortium name="Ensembl"/>
        </authorList>
    </citation>
    <scope>IDENTIFICATION</scope>
</reference>
<keyword evidence="3" id="KW-0342">GTP-binding</keyword>
<dbReference type="FunCoup" id="A0A672Y7X8">
    <property type="interactions" value="60"/>
</dbReference>
<comment type="similarity">
    <text evidence="1">Belongs to the TRAFAC class TrmE-Era-EngA-EngB-Septin-like GTPase superfamily. AIG1/Toc34/Toc159-like paraseptin GTPase family. IAN subfamily.</text>
</comment>
<keyword evidence="6" id="KW-1185">Reference proteome</keyword>
<evidence type="ECO:0000313" key="5">
    <source>
        <dbReference type="Ensembl" id="ENSSORP00005002797.1"/>
    </source>
</evidence>
<dbReference type="Gene3D" id="3.40.50.300">
    <property type="entry name" value="P-loop containing nucleotide triphosphate hydrolases"/>
    <property type="match status" value="1"/>
</dbReference>
<dbReference type="InterPro" id="IPR006703">
    <property type="entry name" value="G_AIG1"/>
</dbReference>
<reference evidence="5" key="1">
    <citation type="submission" date="2019-06" db="EMBL/GenBank/DDBJ databases">
        <authorList>
            <consortium name="Wellcome Sanger Institute Data Sharing"/>
        </authorList>
    </citation>
    <scope>NUCLEOTIDE SEQUENCE [LARGE SCALE GENOMIC DNA]</scope>
</reference>
<accession>A0A672Y7X8</accession>
<dbReference type="GO" id="GO:0005525">
    <property type="term" value="F:GTP binding"/>
    <property type="evidence" value="ECO:0007669"/>
    <property type="project" value="UniProtKB-KW"/>
</dbReference>
<dbReference type="FunFam" id="3.40.50.300:FF:000366">
    <property type="entry name" value="GTPase, IMAP family member 2"/>
    <property type="match status" value="1"/>
</dbReference>
<dbReference type="PANTHER" id="PTHR10903">
    <property type="entry name" value="GTPASE, IMAP FAMILY MEMBER-RELATED"/>
    <property type="match status" value="1"/>
</dbReference>
<name>A0A672Y7X8_9TELE</name>